<comment type="caution">
    <text evidence="1">The sequence shown here is derived from an EMBL/GenBank/DDBJ whole genome shotgun (WGS) entry which is preliminary data.</text>
</comment>
<organism evidence="1 2">
    <name type="scientific">Caballeronia sordidicola</name>
    <name type="common">Burkholderia sordidicola</name>
    <dbReference type="NCBI Taxonomy" id="196367"/>
    <lineage>
        <taxon>Bacteria</taxon>
        <taxon>Pseudomonadati</taxon>
        <taxon>Pseudomonadota</taxon>
        <taxon>Betaproteobacteria</taxon>
        <taxon>Burkholderiales</taxon>
        <taxon>Burkholderiaceae</taxon>
        <taxon>Caballeronia</taxon>
    </lineage>
</organism>
<reference evidence="2" key="1">
    <citation type="submission" date="2017-01" db="EMBL/GenBank/DDBJ databases">
        <title>Genome Analysis of Deinococcus marmoris KOPRI26562.</title>
        <authorList>
            <person name="Kim J.H."/>
            <person name="Oh H.-M."/>
        </authorList>
    </citation>
    <scope>NUCLEOTIDE SEQUENCE [LARGE SCALE GENOMIC DNA]</scope>
    <source>
        <strain evidence="2">PAMC 26633</strain>
    </source>
</reference>
<dbReference type="EMBL" id="MTHB01000119">
    <property type="protein sequence ID" value="OXC76732.1"/>
    <property type="molecule type" value="Genomic_DNA"/>
</dbReference>
<protein>
    <submittedName>
        <fullName evidence="1">Uncharacterized protein</fullName>
    </submittedName>
</protein>
<dbReference type="AlphaFoldDB" id="A0A226WZX4"/>
<dbReference type="Proteomes" id="UP000214720">
    <property type="component" value="Unassembled WGS sequence"/>
</dbReference>
<proteinExistence type="predicted"/>
<evidence type="ECO:0000313" key="1">
    <source>
        <dbReference type="EMBL" id="OXC76732.1"/>
    </source>
</evidence>
<evidence type="ECO:0000313" key="2">
    <source>
        <dbReference type="Proteomes" id="UP000214720"/>
    </source>
</evidence>
<sequence>MTHGASSDRLNLKSSTEEFRMNTKLQSRLPNYSYYHRTF</sequence>
<name>A0A226WZX4_CABSO</name>
<accession>A0A226WZX4</accession>
<gene>
    <name evidence="1" type="ORF">BSU04_20460</name>
</gene>